<keyword evidence="2" id="KW-0472">Membrane</keyword>
<proteinExistence type="predicted"/>
<dbReference type="EMBL" id="MUBC01000001">
    <property type="protein sequence ID" value="ONM45899.1"/>
    <property type="molecule type" value="Genomic_DNA"/>
</dbReference>
<dbReference type="AlphaFoldDB" id="A0A1S8DLU7"/>
<dbReference type="InterPro" id="IPR021834">
    <property type="entry name" value="DUF3426"/>
</dbReference>
<accession>A0A1S8DLU7</accession>
<feature type="compositionally biased region" description="Acidic residues" evidence="1">
    <location>
        <begin position="169"/>
        <end position="179"/>
    </location>
</feature>
<feature type="region of interest" description="Disordered" evidence="1">
    <location>
        <begin position="166"/>
        <end position="198"/>
    </location>
</feature>
<dbReference type="Pfam" id="PF11906">
    <property type="entry name" value="DUF3426"/>
    <property type="match status" value="1"/>
</dbReference>
<organism evidence="4 5">
    <name type="scientific">Halopseudomonas pachastrellae</name>
    <dbReference type="NCBI Taxonomy" id="254161"/>
    <lineage>
        <taxon>Bacteria</taxon>
        <taxon>Pseudomonadati</taxon>
        <taxon>Pseudomonadota</taxon>
        <taxon>Gammaproteobacteria</taxon>
        <taxon>Pseudomonadales</taxon>
        <taxon>Pseudomonadaceae</taxon>
        <taxon>Halopseudomonas</taxon>
    </lineage>
</organism>
<dbReference type="InterPro" id="IPR011723">
    <property type="entry name" value="Znf/thioredoxin_put"/>
</dbReference>
<dbReference type="OrthoDB" id="5294582at2"/>
<dbReference type="NCBIfam" id="TIGR02098">
    <property type="entry name" value="MJ0042_CXXC"/>
    <property type="match status" value="1"/>
</dbReference>
<feature type="domain" description="Zinc finger/thioredoxin putative" evidence="3">
    <location>
        <begin position="7"/>
        <end position="41"/>
    </location>
</feature>
<sequence>MSELQVTQCPFCKTHFRLTQEQLQAAAGNVRCGACLKVFNALTAGQNQSAAEPAASQAVDKQQTLLIHDDLELDELDLEALGLDESILDELTPREEPPKPAPLEPTPASFELLDDDEPELTLAETARRDEERVEPGFSSIDSDDELDLNEAFIATPKARDFAPVFASEPEPEDEPEVEAEPPAKPARAHQVPLQDTDNSAIFRRGQPEEPLYANDEQADSSEQPEPAQDTDNEGRTEPRLDNGSVLPELEDEPLQLAAPLSRRRARSNLLWGALCLLAILGLAAQAIYYNFDAWARDNQLRPVMQDICLVAGCQLPARVDIGQIRSSNLLVRPHPEFPNSLDINVIIYNRADYSQPFPVIRMQFSNSRGETVSSKDFRPEEYLAGELAGRNLMPSQTPIHIALNMVAPGSAAVSYQLDFVAP</sequence>
<reference evidence="4 5" key="1">
    <citation type="submission" date="2017-01" db="EMBL/GenBank/DDBJ databases">
        <title>Draft genome sequence of Pseudomonas pachastrellae type strain CCUG 46540T from a deep sea.</title>
        <authorList>
            <person name="Gomila M."/>
            <person name="Mulet M."/>
            <person name="Lalucat J."/>
            <person name="Garcia-Valdes E."/>
        </authorList>
    </citation>
    <scope>NUCLEOTIDE SEQUENCE [LARGE SCALE GENOMIC DNA]</scope>
    <source>
        <strain evidence="4 5">CCUG 46540</strain>
    </source>
</reference>
<feature type="region of interest" description="Disordered" evidence="1">
    <location>
        <begin position="214"/>
        <end position="250"/>
    </location>
</feature>
<evidence type="ECO:0000313" key="4">
    <source>
        <dbReference type="EMBL" id="ONM45899.1"/>
    </source>
</evidence>
<evidence type="ECO:0000256" key="2">
    <source>
        <dbReference type="SAM" id="Phobius"/>
    </source>
</evidence>
<comment type="caution">
    <text evidence="4">The sequence shown here is derived from an EMBL/GenBank/DDBJ whole genome shotgun (WGS) entry which is preliminary data.</text>
</comment>
<keyword evidence="2" id="KW-1133">Transmembrane helix</keyword>
<name>A0A1S8DLU7_9GAMM</name>
<evidence type="ECO:0000259" key="3">
    <source>
        <dbReference type="Pfam" id="PF13719"/>
    </source>
</evidence>
<gene>
    <name evidence="4" type="ORF">BXT89_00970</name>
</gene>
<evidence type="ECO:0000313" key="5">
    <source>
        <dbReference type="Proteomes" id="UP000242847"/>
    </source>
</evidence>
<dbReference type="STRING" id="254161.SAMN05216256_10413"/>
<evidence type="ECO:0000256" key="1">
    <source>
        <dbReference type="SAM" id="MobiDB-lite"/>
    </source>
</evidence>
<keyword evidence="2" id="KW-0812">Transmembrane</keyword>
<dbReference type="RefSeq" id="WP_083723751.1">
    <property type="nucleotide sequence ID" value="NZ_FOUD01000004.1"/>
</dbReference>
<keyword evidence="5" id="KW-1185">Reference proteome</keyword>
<protein>
    <recommendedName>
        <fullName evidence="3">Zinc finger/thioredoxin putative domain-containing protein</fullName>
    </recommendedName>
</protein>
<feature type="region of interest" description="Disordered" evidence="1">
    <location>
        <begin position="90"/>
        <end position="147"/>
    </location>
</feature>
<feature type="transmembrane region" description="Helical" evidence="2">
    <location>
        <begin position="269"/>
        <end position="291"/>
    </location>
</feature>
<feature type="compositionally biased region" description="Basic and acidic residues" evidence="1">
    <location>
        <begin position="125"/>
        <end position="134"/>
    </location>
</feature>
<dbReference type="Pfam" id="PF13719">
    <property type="entry name" value="Zn_ribbon_5"/>
    <property type="match status" value="1"/>
</dbReference>
<dbReference type="Proteomes" id="UP000242847">
    <property type="component" value="Unassembled WGS sequence"/>
</dbReference>